<feature type="region of interest" description="Disordered" evidence="1">
    <location>
        <begin position="123"/>
        <end position="153"/>
    </location>
</feature>
<dbReference type="RefSeq" id="XP_001429629.1">
    <property type="nucleotide sequence ID" value="XM_001429592.1"/>
</dbReference>
<dbReference type="EMBL" id="CT868019">
    <property type="protein sequence ID" value="CAK62231.1"/>
    <property type="molecule type" value="Genomic_DNA"/>
</dbReference>
<reference evidence="2 3" key="1">
    <citation type="journal article" date="2006" name="Nature">
        <title>Global trends of whole-genome duplications revealed by the ciliate Paramecium tetraurelia.</title>
        <authorList>
            <consortium name="Genoscope"/>
            <person name="Aury J.-M."/>
            <person name="Jaillon O."/>
            <person name="Duret L."/>
            <person name="Noel B."/>
            <person name="Jubin C."/>
            <person name="Porcel B.M."/>
            <person name="Segurens B."/>
            <person name="Daubin V."/>
            <person name="Anthouard V."/>
            <person name="Aiach N."/>
            <person name="Arnaiz O."/>
            <person name="Billaut A."/>
            <person name="Beisson J."/>
            <person name="Blanc I."/>
            <person name="Bouhouche K."/>
            <person name="Camara F."/>
            <person name="Duharcourt S."/>
            <person name="Guigo R."/>
            <person name="Gogendeau D."/>
            <person name="Katinka M."/>
            <person name="Keller A.-M."/>
            <person name="Kissmehl R."/>
            <person name="Klotz C."/>
            <person name="Koll F."/>
            <person name="Le Moue A."/>
            <person name="Lepere C."/>
            <person name="Malinsky S."/>
            <person name="Nowacki M."/>
            <person name="Nowak J.K."/>
            <person name="Plattner H."/>
            <person name="Poulain J."/>
            <person name="Ruiz F."/>
            <person name="Serrano V."/>
            <person name="Zagulski M."/>
            <person name="Dessen P."/>
            <person name="Betermier M."/>
            <person name="Weissenbach J."/>
            <person name="Scarpelli C."/>
            <person name="Schachter V."/>
            <person name="Sperling L."/>
            <person name="Meyer E."/>
            <person name="Cohen J."/>
            <person name="Wincker P."/>
        </authorList>
    </citation>
    <scope>NUCLEOTIDE SEQUENCE [LARGE SCALE GENOMIC DNA]</scope>
    <source>
        <strain evidence="2 3">Stock d4-2</strain>
    </source>
</reference>
<dbReference type="KEGG" id="ptm:GSPATT00005477001"/>
<name>A0BUL4_PARTE</name>
<gene>
    <name evidence="2" type="ORF">GSPATT00005477001</name>
</gene>
<dbReference type="OrthoDB" id="300144at2759"/>
<dbReference type="Proteomes" id="UP000000600">
    <property type="component" value="Unassembled WGS sequence"/>
</dbReference>
<accession>A0BUL4</accession>
<evidence type="ECO:0000256" key="1">
    <source>
        <dbReference type="SAM" id="MobiDB-lite"/>
    </source>
</evidence>
<organism evidence="2 3">
    <name type="scientific">Paramecium tetraurelia</name>
    <dbReference type="NCBI Taxonomy" id="5888"/>
    <lineage>
        <taxon>Eukaryota</taxon>
        <taxon>Sar</taxon>
        <taxon>Alveolata</taxon>
        <taxon>Ciliophora</taxon>
        <taxon>Intramacronucleata</taxon>
        <taxon>Oligohymenophorea</taxon>
        <taxon>Peniculida</taxon>
        <taxon>Parameciidae</taxon>
        <taxon>Paramecium</taxon>
    </lineage>
</organism>
<dbReference type="GeneID" id="5015389"/>
<dbReference type="InParanoid" id="A0BUL4"/>
<evidence type="ECO:0000313" key="2">
    <source>
        <dbReference type="EMBL" id="CAK62231.1"/>
    </source>
</evidence>
<protein>
    <submittedName>
        <fullName evidence="2">Uncharacterized protein</fullName>
    </submittedName>
</protein>
<sequence length="153" mass="17862">MQKKKGHSKNLSKQAIDLINYYNNLRTSISNEFAMMNLNKKMSLYIADQPIVEEDVEDSPIGLKRNCSKTEHVNINIYTQPYDLDEELQQDVKQLKQTLNQSIYHRQQLGITQLKSIINQSEKMKSMKNQNNKENQCQNNQSLVNKTSTKKRV</sequence>
<dbReference type="OMA" id="HVNINIY"/>
<keyword evidence="3" id="KW-1185">Reference proteome</keyword>
<dbReference type="HOGENOM" id="CLU_1781059_0_0_1"/>
<dbReference type="AlphaFoldDB" id="A0BUL4"/>
<feature type="compositionally biased region" description="Low complexity" evidence="1">
    <location>
        <begin position="129"/>
        <end position="141"/>
    </location>
</feature>
<proteinExistence type="predicted"/>
<evidence type="ECO:0000313" key="3">
    <source>
        <dbReference type="Proteomes" id="UP000000600"/>
    </source>
</evidence>